<name>A0ABY6K4Y2_9ARAC</name>
<gene>
    <name evidence="2" type="ORF">LAZ67_2006038</name>
</gene>
<proteinExistence type="predicted"/>
<evidence type="ECO:0000313" key="2">
    <source>
        <dbReference type="EMBL" id="UYV63927.1"/>
    </source>
</evidence>
<feature type="region of interest" description="Disordered" evidence="1">
    <location>
        <begin position="1"/>
        <end position="25"/>
    </location>
</feature>
<evidence type="ECO:0000313" key="3">
    <source>
        <dbReference type="Proteomes" id="UP001235939"/>
    </source>
</evidence>
<evidence type="ECO:0000256" key="1">
    <source>
        <dbReference type="SAM" id="MobiDB-lite"/>
    </source>
</evidence>
<dbReference type="EMBL" id="CP092864">
    <property type="protein sequence ID" value="UYV63927.1"/>
    <property type="molecule type" value="Genomic_DNA"/>
</dbReference>
<protein>
    <submittedName>
        <fullName evidence="2">Uncharacterized protein</fullName>
    </submittedName>
</protein>
<sequence length="224" mass="25285">MACGTSSERSSNRCNNAREYPDGSLANSMSKMAKELGISGLNVRNIVRNTRSTAFTFGTKDVKRLGKIRRILCLLASAHLSKVLFPDGNSFETLHKHRHLLNTGQQKTVAVRTIYRSPSPSWTARRRIDRNVKVNAATYQQRVLHNPSAQLDPCFRKTGSIRPILQSMFAMTVSRLFILEKKILGHDTSQRSRDSRKSVRASSEIFVNDCVNLLKPNICCNFLF</sequence>
<accession>A0ABY6K4Y2</accession>
<feature type="compositionally biased region" description="Polar residues" evidence="1">
    <location>
        <begin position="1"/>
        <end position="15"/>
    </location>
</feature>
<organism evidence="2 3">
    <name type="scientific">Cordylochernes scorpioides</name>
    <dbReference type="NCBI Taxonomy" id="51811"/>
    <lineage>
        <taxon>Eukaryota</taxon>
        <taxon>Metazoa</taxon>
        <taxon>Ecdysozoa</taxon>
        <taxon>Arthropoda</taxon>
        <taxon>Chelicerata</taxon>
        <taxon>Arachnida</taxon>
        <taxon>Pseudoscorpiones</taxon>
        <taxon>Cheliferoidea</taxon>
        <taxon>Chernetidae</taxon>
        <taxon>Cordylochernes</taxon>
    </lineage>
</organism>
<reference evidence="2 3" key="1">
    <citation type="submission" date="2022-01" db="EMBL/GenBank/DDBJ databases">
        <title>A chromosomal length assembly of Cordylochernes scorpioides.</title>
        <authorList>
            <person name="Zeh D."/>
            <person name="Zeh J."/>
        </authorList>
    </citation>
    <scope>NUCLEOTIDE SEQUENCE [LARGE SCALE GENOMIC DNA]</scope>
    <source>
        <strain evidence="2">IN4F17</strain>
        <tissue evidence="2">Whole Body</tissue>
    </source>
</reference>
<keyword evidence="3" id="KW-1185">Reference proteome</keyword>
<dbReference type="Proteomes" id="UP001235939">
    <property type="component" value="Chromosome 02"/>
</dbReference>